<dbReference type="AlphaFoldDB" id="A0A975T080"/>
<dbReference type="PANTHER" id="PTHR30461:SF23">
    <property type="entry name" value="DNA RECOMBINASE-RELATED"/>
    <property type="match status" value="1"/>
</dbReference>
<evidence type="ECO:0000259" key="2">
    <source>
        <dbReference type="PROSITE" id="PS51736"/>
    </source>
</evidence>
<dbReference type="PROSITE" id="PS51737">
    <property type="entry name" value="RECOMBINASE_DNA_BIND"/>
    <property type="match status" value="1"/>
</dbReference>
<dbReference type="KEGG" id="nps:KRR39_04655"/>
<evidence type="ECO:0000259" key="3">
    <source>
        <dbReference type="PROSITE" id="PS51737"/>
    </source>
</evidence>
<dbReference type="PANTHER" id="PTHR30461">
    <property type="entry name" value="DNA-INVERTASE FROM LAMBDOID PROPHAGE"/>
    <property type="match status" value="1"/>
</dbReference>
<evidence type="ECO:0000313" key="5">
    <source>
        <dbReference type="Proteomes" id="UP000683575"/>
    </source>
</evidence>
<reference evidence="4" key="1">
    <citation type="submission" date="2021-06" db="EMBL/GenBank/DDBJ databases">
        <title>Complete genome sequence of Nocardioides sp. G188.</title>
        <authorList>
            <person name="Im W.-T."/>
        </authorList>
    </citation>
    <scope>NUCLEOTIDE SEQUENCE</scope>
    <source>
        <strain evidence="4">G188</strain>
    </source>
</reference>
<keyword evidence="5" id="KW-1185">Reference proteome</keyword>
<feature type="domain" description="Resolvase/invertase-type recombinase catalytic" evidence="2">
    <location>
        <begin position="6"/>
        <end position="154"/>
    </location>
</feature>
<protein>
    <submittedName>
        <fullName evidence="4">Recombinase family protein</fullName>
    </submittedName>
</protein>
<accession>A0A975T080</accession>
<dbReference type="Pfam" id="PF13408">
    <property type="entry name" value="Zn_ribbon_recom"/>
    <property type="match status" value="1"/>
</dbReference>
<dbReference type="GO" id="GO:0003677">
    <property type="term" value="F:DNA binding"/>
    <property type="evidence" value="ECO:0007669"/>
    <property type="project" value="InterPro"/>
</dbReference>
<evidence type="ECO:0000256" key="1">
    <source>
        <dbReference type="SAM" id="MobiDB-lite"/>
    </source>
</evidence>
<feature type="domain" description="Recombinase" evidence="3">
    <location>
        <begin position="163"/>
        <end position="266"/>
    </location>
</feature>
<proteinExistence type="predicted"/>
<dbReference type="SMART" id="SM00857">
    <property type="entry name" value="Resolvase"/>
    <property type="match status" value="1"/>
</dbReference>
<dbReference type="InterPro" id="IPR006119">
    <property type="entry name" value="Resolv_N"/>
</dbReference>
<dbReference type="InterPro" id="IPR025827">
    <property type="entry name" value="Zn_ribbon_recom_dom"/>
</dbReference>
<dbReference type="InterPro" id="IPR011109">
    <property type="entry name" value="DNA_bind_recombinase_dom"/>
</dbReference>
<dbReference type="GO" id="GO:0000150">
    <property type="term" value="F:DNA strand exchange activity"/>
    <property type="evidence" value="ECO:0007669"/>
    <property type="project" value="InterPro"/>
</dbReference>
<dbReference type="Pfam" id="PF07508">
    <property type="entry name" value="Recombinase"/>
    <property type="match status" value="1"/>
</dbReference>
<dbReference type="Pfam" id="PF00239">
    <property type="entry name" value="Resolvase"/>
    <property type="match status" value="1"/>
</dbReference>
<feature type="region of interest" description="Disordered" evidence="1">
    <location>
        <begin position="137"/>
        <end position="167"/>
    </location>
</feature>
<evidence type="ECO:0000313" key="4">
    <source>
        <dbReference type="EMBL" id="QWZ09106.1"/>
    </source>
</evidence>
<dbReference type="PROSITE" id="PS51736">
    <property type="entry name" value="RECOMBINASES_3"/>
    <property type="match status" value="1"/>
</dbReference>
<sequence length="466" mass="50994">MRTPVAAAIYTRISSDVEGLGLGVTRQREDCEKLAASLGWGVADVYSDNDVSAYSGKRRPEYERMLSDLADGHIDGVLVYHIDRLTRRPIELEEFVQAVDAAKVKHVRFVTGDADISTGDGLLVARMLSAVAASESATKSRRVRRKQEQNAAAGKPHKGSTRPFGYESDHLTVRAEEAEVYRQAVARFLAGESTRSIASWLNAQEVPTVKGGTWGTPTLKGMLVNPRYAGLLVHSGDVVGAGTWEPIISEDDHRRVLAKFAQRMNSGRRAPQRYLLSGMTRCGKCGNTMYSASRIDTRRYECRSGPDHGGCGKSTVIADPVERLVADFVLYRLDSAELADTLRGKSSADARTSELSAVVDQASEQLQELAAAYGMRDIKMTEWMTAKKPIEQRLENAQRQLAQVTHSTALIGLVGNGEELGRTWGALNLDRQHAIVEALVDHVLIGPGTPGVARFDPARVSVVWRH</sequence>
<name>A0A975T080_9ACTN</name>
<dbReference type="RefSeq" id="WP_216940952.1">
    <property type="nucleotide sequence ID" value="NZ_CP077062.1"/>
</dbReference>
<dbReference type="InterPro" id="IPR050639">
    <property type="entry name" value="SSR_resolvase"/>
</dbReference>
<gene>
    <name evidence="4" type="ORF">KRR39_04655</name>
</gene>
<organism evidence="4 5">
    <name type="scientific">Nocardioides panacis</name>
    <dbReference type="NCBI Taxonomy" id="2849501"/>
    <lineage>
        <taxon>Bacteria</taxon>
        <taxon>Bacillati</taxon>
        <taxon>Actinomycetota</taxon>
        <taxon>Actinomycetes</taxon>
        <taxon>Propionibacteriales</taxon>
        <taxon>Nocardioidaceae</taxon>
        <taxon>Nocardioides</taxon>
    </lineage>
</organism>
<dbReference type="Proteomes" id="UP000683575">
    <property type="component" value="Chromosome"/>
</dbReference>
<dbReference type="EMBL" id="CP077062">
    <property type="protein sequence ID" value="QWZ09106.1"/>
    <property type="molecule type" value="Genomic_DNA"/>
</dbReference>
<dbReference type="CDD" id="cd00338">
    <property type="entry name" value="Ser_Recombinase"/>
    <property type="match status" value="1"/>
</dbReference>